<name>A0AAU9W0I5_9CNID</name>
<comment type="caution">
    <text evidence="2">The sequence shown here is derived from an EMBL/GenBank/DDBJ whole genome shotgun (WGS) entry which is preliminary data.</text>
</comment>
<proteinExistence type="predicted"/>
<evidence type="ECO:0000259" key="1">
    <source>
        <dbReference type="Pfam" id="PF20478"/>
    </source>
</evidence>
<sequence>RTISVRTSISAWRRTTSGRECRTGGRSPRRRQYLRMGNTEWCLCGACALMPVANECYCCQELEELNQKFDNSGLTWRLAAYRQFTWWAHGVLGKNRRRIVPACVVTAIRKTFPEESGNYVGFL</sequence>
<feature type="non-terminal residue" evidence="2">
    <location>
        <position position="1"/>
    </location>
</feature>
<dbReference type="PANTHER" id="PTHR36981:SF3">
    <property type="entry name" value="UBIQUITIN-LIKE PROTEASE FAMILY PROFILE DOMAIN-CONTAINING PROTEIN"/>
    <property type="match status" value="1"/>
</dbReference>
<gene>
    <name evidence="2" type="ORF">PMEA_00026290</name>
</gene>
<feature type="domain" description="P2X purinoreceptor 7 intracellular" evidence="1">
    <location>
        <begin position="74"/>
        <end position="122"/>
    </location>
</feature>
<organism evidence="2 3">
    <name type="scientific">Pocillopora meandrina</name>
    <dbReference type="NCBI Taxonomy" id="46732"/>
    <lineage>
        <taxon>Eukaryota</taxon>
        <taxon>Metazoa</taxon>
        <taxon>Cnidaria</taxon>
        <taxon>Anthozoa</taxon>
        <taxon>Hexacorallia</taxon>
        <taxon>Scleractinia</taxon>
        <taxon>Astrocoeniina</taxon>
        <taxon>Pocilloporidae</taxon>
        <taxon>Pocillopora</taxon>
    </lineage>
</organism>
<evidence type="ECO:0000313" key="2">
    <source>
        <dbReference type="EMBL" id="CAH3039702.1"/>
    </source>
</evidence>
<reference evidence="2 3" key="1">
    <citation type="submission" date="2022-05" db="EMBL/GenBank/DDBJ databases">
        <authorList>
            <consortium name="Genoscope - CEA"/>
            <person name="William W."/>
        </authorList>
    </citation>
    <scope>NUCLEOTIDE SEQUENCE [LARGE SCALE GENOMIC DNA]</scope>
</reference>
<accession>A0AAU9W0I5</accession>
<dbReference type="Pfam" id="PF20478">
    <property type="entry name" value="P2RX7_C"/>
    <property type="match status" value="1"/>
</dbReference>
<dbReference type="Proteomes" id="UP001159428">
    <property type="component" value="Unassembled WGS sequence"/>
</dbReference>
<dbReference type="AlphaFoldDB" id="A0AAU9W0I5"/>
<protein>
    <recommendedName>
        <fullName evidence="1">P2X purinoreceptor 7 intracellular domain-containing protein</fullName>
    </recommendedName>
</protein>
<dbReference type="PANTHER" id="PTHR36981">
    <property type="entry name" value="ZGC:195170"/>
    <property type="match status" value="1"/>
</dbReference>
<dbReference type="EMBL" id="CALNXJ010000005">
    <property type="protein sequence ID" value="CAH3039702.1"/>
    <property type="molecule type" value="Genomic_DNA"/>
</dbReference>
<keyword evidence="3" id="KW-1185">Reference proteome</keyword>
<feature type="non-terminal residue" evidence="2">
    <location>
        <position position="123"/>
    </location>
</feature>
<evidence type="ECO:0000313" key="3">
    <source>
        <dbReference type="Proteomes" id="UP001159428"/>
    </source>
</evidence>
<dbReference type="InterPro" id="IPR046815">
    <property type="entry name" value="P2RX7_C"/>
</dbReference>